<geneLocation type="mitochondrion" evidence="2"/>
<sequence>MIKKIKGRERVHLIGCNMQYIYKTEFHIGEYAWRWNPMLKSFIYKETNRIHLIRIPAFLTVISQALKLITEVMRLRGKVLIVANSLVNGRVIDTLLKKSRQPAIRTRYYAGGVTRRKENIRQYLEIQKGLTNVKVKSKYLSQLVGVKGLIRKPAYILILDAVQGQYLLNECQVLGIQTIGCGDTTLNLPKITYPLIGNFKSREKRSALLLLMYHAMFEGMRQETSIFVEYYNKYTRINTEVRNLLKKKGIRETYEQKIMKNYQQRRTRK</sequence>
<keyword evidence="2" id="KW-0689">Ribosomal protein</keyword>
<dbReference type="InterPro" id="IPR005706">
    <property type="entry name" value="Ribosomal_uS2_bac/mit/plastid"/>
</dbReference>
<dbReference type="HAMAP" id="MF_00291_B">
    <property type="entry name" value="Ribosomal_uS2_B"/>
    <property type="match status" value="1"/>
</dbReference>
<organism evidence="2">
    <name type="scientific">Dictyostelium citrinum</name>
    <name type="common">Slime mold</name>
    <dbReference type="NCBI Taxonomy" id="361072"/>
    <lineage>
        <taxon>Eukaryota</taxon>
        <taxon>Amoebozoa</taxon>
        <taxon>Evosea</taxon>
        <taxon>Eumycetozoa</taxon>
        <taxon>Dictyostelia</taxon>
        <taxon>Dictyosteliales</taxon>
        <taxon>Dictyosteliaceae</taxon>
        <taxon>Dictyostelium</taxon>
    </lineage>
</organism>
<dbReference type="CDD" id="cd01425">
    <property type="entry name" value="RPS2"/>
    <property type="match status" value="1"/>
</dbReference>
<dbReference type="GeneID" id="9086857"/>
<dbReference type="GO" id="GO:0003735">
    <property type="term" value="F:structural constituent of ribosome"/>
    <property type="evidence" value="ECO:0007669"/>
    <property type="project" value="InterPro"/>
</dbReference>
<comment type="similarity">
    <text evidence="1">Belongs to the universal ribosomal protein uS2 family.</text>
</comment>
<reference evidence="2" key="1">
    <citation type="submission" date="2007-11" db="EMBL/GenBank/DDBJ databases">
        <authorList>
            <person name="Heidel A.J."/>
            <person name="Gloeckner G."/>
        </authorList>
    </citation>
    <scope>NUCLEOTIDE SEQUENCE</scope>
</reference>
<dbReference type="InterPro" id="IPR001865">
    <property type="entry name" value="Ribosomal_uS2"/>
</dbReference>
<name>B2VQ41_DICCI</name>
<dbReference type="Pfam" id="PF00318">
    <property type="entry name" value="Ribosomal_S2"/>
    <property type="match status" value="1"/>
</dbReference>
<dbReference type="EMBL" id="DQ336395">
    <property type="protein sequence ID" value="ACD12711.1"/>
    <property type="molecule type" value="Genomic_DNA"/>
</dbReference>
<evidence type="ECO:0000256" key="1">
    <source>
        <dbReference type="ARBA" id="ARBA00006242"/>
    </source>
</evidence>
<reference evidence="2" key="2">
    <citation type="journal article" date="2008" name="Mol. Biol. Evol.">
        <title>Mitochondrial genome evolution in the social amoebae.</title>
        <authorList>
            <person name="Heidel A.J."/>
            <person name="Gloeckner G."/>
        </authorList>
    </citation>
    <scope>NUCLEOTIDE SEQUENCE</scope>
</reference>
<dbReference type="GO" id="GO:0006412">
    <property type="term" value="P:translation"/>
    <property type="evidence" value="ECO:0007669"/>
    <property type="project" value="InterPro"/>
</dbReference>
<dbReference type="PANTHER" id="PTHR12534">
    <property type="entry name" value="30S RIBOSOMAL PROTEIN S2 PROKARYOTIC AND ORGANELLAR"/>
    <property type="match status" value="1"/>
</dbReference>
<dbReference type="RefSeq" id="YP_003579826.1">
    <property type="nucleotide sequence ID" value="NC_007787.2"/>
</dbReference>
<keyword evidence="2" id="KW-0496">Mitochondrion</keyword>
<dbReference type="Gene3D" id="3.40.50.10490">
    <property type="entry name" value="Glucose-6-phosphate isomerase like protein, domain 1"/>
    <property type="match status" value="1"/>
</dbReference>
<evidence type="ECO:0000313" key="2">
    <source>
        <dbReference type="EMBL" id="ACD12711.1"/>
    </source>
</evidence>
<accession>B2VQ41</accession>
<dbReference type="InterPro" id="IPR023591">
    <property type="entry name" value="Ribosomal_uS2_flav_dom_sf"/>
</dbReference>
<keyword evidence="2" id="KW-0687">Ribonucleoprotein</keyword>
<dbReference type="GO" id="GO:0005763">
    <property type="term" value="C:mitochondrial small ribosomal subunit"/>
    <property type="evidence" value="ECO:0007669"/>
    <property type="project" value="TreeGrafter"/>
</dbReference>
<dbReference type="SUPFAM" id="SSF52313">
    <property type="entry name" value="Ribosomal protein S2"/>
    <property type="match status" value="1"/>
</dbReference>
<proteinExistence type="inferred from homology"/>
<protein>
    <submittedName>
        <fullName evidence="2">Ribosomal protein S2</fullName>
    </submittedName>
</protein>
<gene>
    <name evidence="2" type="primary">rps2</name>
</gene>
<dbReference type="PANTHER" id="PTHR12534:SF0">
    <property type="entry name" value="SMALL RIBOSOMAL SUBUNIT PROTEIN US2M"/>
    <property type="match status" value="1"/>
</dbReference>
<dbReference type="AlphaFoldDB" id="B2VQ41"/>